<evidence type="ECO:0000313" key="3">
    <source>
        <dbReference type="EMBL" id="GAA0817349.1"/>
    </source>
</evidence>
<keyword evidence="1" id="KW-0460">Magnesium</keyword>
<dbReference type="Proteomes" id="UP001500021">
    <property type="component" value="Unassembled WGS sequence"/>
</dbReference>
<evidence type="ECO:0000259" key="2">
    <source>
        <dbReference type="Pfam" id="PF12804"/>
    </source>
</evidence>
<feature type="domain" description="MobA-like NTP transferase" evidence="2">
    <location>
        <begin position="6"/>
        <end position="196"/>
    </location>
</feature>
<comment type="caution">
    <text evidence="3">The sequence shown here is derived from an EMBL/GenBank/DDBJ whole genome shotgun (WGS) entry which is preliminary data.</text>
</comment>
<gene>
    <name evidence="3" type="ORF">GCM10009111_18410</name>
</gene>
<organism evidence="3 4">
    <name type="scientific">Colwellia asteriadis</name>
    <dbReference type="NCBI Taxonomy" id="517723"/>
    <lineage>
        <taxon>Bacteria</taxon>
        <taxon>Pseudomonadati</taxon>
        <taxon>Pseudomonadota</taxon>
        <taxon>Gammaproteobacteria</taxon>
        <taxon>Alteromonadales</taxon>
        <taxon>Colwelliaceae</taxon>
        <taxon>Colwellia</taxon>
    </lineage>
</organism>
<evidence type="ECO:0000256" key="1">
    <source>
        <dbReference type="ARBA" id="ARBA00022842"/>
    </source>
</evidence>
<dbReference type="InterPro" id="IPR029044">
    <property type="entry name" value="Nucleotide-diphossugar_trans"/>
</dbReference>
<proteinExistence type="predicted"/>
<dbReference type="CDD" id="cd04182">
    <property type="entry name" value="GT_2_like_f"/>
    <property type="match status" value="1"/>
</dbReference>
<dbReference type="PANTHER" id="PTHR43777:SF1">
    <property type="entry name" value="MOLYBDENUM COFACTOR CYTIDYLYLTRANSFERASE"/>
    <property type="match status" value="1"/>
</dbReference>
<reference evidence="3 4" key="1">
    <citation type="journal article" date="2019" name="Int. J. Syst. Evol. Microbiol.">
        <title>The Global Catalogue of Microorganisms (GCM) 10K type strain sequencing project: providing services to taxonomists for standard genome sequencing and annotation.</title>
        <authorList>
            <consortium name="The Broad Institute Genomics Platform"/>
            <consortium name="The Broad Institute Genome Sequencing Center for Infectious Disease"/>
            <person name="Wu L."/>
            <person name="Ma J."/>
        </authorList>
    </citation>
    <scope>NUCLEOTIDE SEQUENCE [LARGE SCALE GENOMIC DNA]</scope>
    <source>
        <strain evidence="3 4">JCM 15608</strain>
    </source>
</reference>
<keyword evidence="4" id="KW-1185">Reference proteome</keyword>
<dbReference type="RefSeq" id="WP_343817198.1">
    <property type="nucleotide sequence ID" value="NZ_BAAAFA010000006.1"/>
</dbReference>
<accession>A0ABN1L753</accession>
<dbReference type="PANTHER" id="PTHR43777">
    <property type="entry name" value="MOLYBDENUM COFACTOR CYTIDYLYLTRANSFERASE"/>
    <property type="match status" value="1"/>
</dbReference>
<dbReference type="SUPFAM" id="SSF53448">
    <property type="entry name" value="Nucleotide-diphospho-sugar transferases"/>
    <property type="match status" value="1"/>
</dbReference>
<protein>
    <submittedName>
        <fullName evidence="3">Nucleotidyltransferase family protein</fullName>
    </submittedName>
</protein>
<dbReference type="EMBL" id="BAAAFA010000006">
    <property type="protein sequence ID" value="GAA0817349.1"/>
    <property type="molecule type" value="Genomic_DNA"/>
</dbReference>
<dbReference type="Gene3D" id="3.90.550.10">
    <property type="entry name" value="Spore Coat Polysaccharide Biosynthesis Protein SpsA, Chain A"/>
    <property type="match status" value="1"/>
</dbReference>
<sequence>MPVNIILLAAGAGKRFAGSKNSKGDIKQLAKFQGATLIEHTIEQLNPALAQLNKLNQTTVHNDDNANHTSDNNEKSQLYISLGAHQDKISPLLPKNTPLLTSRHWQKGIGHSLADAVKQVAPFSSHLLIALVDQPLVTQQHYQTLVNTSLLHPDKIIATRSDDLLLPPVIFPKDFFPELVQLQGDIGAAKLLKRHKNRVISLQCDMAKLDVDTPEQLAEMNNIATEKITATREHLVIST</sequence>
<evidence type="ECO:0000313" key="4">
    <source>
        <dbReference type="Proteomes" id="UP001500021"/>
    </source>
</evidence>
<dbReference type="InterPro" id="IPR025877">
    <property type="entry name" value="MobA-like_NTP_Trfase"/>
</dbReference>
<name>A0ABN1L753_9GAMM</name>
<dbReference type="Pfam" id="PF12804">
    <property type="entry name" value="NTP_transf_3"/>
    <property type="match status" value="1"/>
</dbReference>